<evidence type="ECO:0000256" key="5">
    <source>
        <dbReference type="ARBA" id="ARBA00023211"/>
    </source>
</evidence>
<feature type="binding site" evidence="8">
    <location>
        <position position="33"/>
    </location>
    <ligand>
        <name>Mn(2+)</name>
        <dbReference type="ChEBI" id="CHEBI:29035"/>
        <label>1</label>
    </ligand>
</feature>
<dbReference type="Gene3D" id="3.40.190.90">
    <property type="match status" value="1"/>
</dbReference>
<evidence type="ECO:0000256" key="2">
    <source>
        <dbReference type="ARBA" id="ARBA00008989"/>
    </source>
</evidence>
<feature type="binding site" evidence="9">
    <location>
        <position position="212"/>
    </location>
    <ligand>
        <name>substrate</name>
    </ligand>
</feature>
<dbReference type="KEGG" id="mvi:X808_10340"/>
<evidence type="ECO:0000256" key="3">
    <source>
        <dbReference type="ARBA" id="ARBA00022723"/>
    </source>
</evidence>
<dbReference type="EMBL" id="CP006943">
    <property type="protein sequence ID" value="AHG75557.1"/>
    <property type="molecule type" value="Genomic_DNA"/>
</dbReference>
<dbReference type="STRING" id="1433287.X808_10340"/>
<protein>
    <recommendedName>
        <fullName evidence="7">Fructose-1,6-bisphosphatase</fullName>
    </recommendedName>
</protein>
<dbReference type="PIRSF" id="PIRSF004532">
    <property type="entry name" value="GlpX"/>
    <property type="match status" value="1"/>
</dbReference>
<dbReference type="Gene3D" id="3.30.540.10">
    <property type="entry name" value="Fructose-1,6-Bisphosphatase, subunit A, domain 1"/>
    <property type="match status" value="1"/>
</dbReference>
<evidence type="ECO:0000256" key="1">
    <source>
        <dbReference type="ARBA" id="ARBA00001273"/>
    </source>
</evidence>
<dbReference type="RefSeq" id="WP_025217278.1">
    <property type="nucleotide sequence ID" value="NZ_CP006943.1"/>
</dbReference>
<dbReference type="AlphaFoldDB" id="W0QB88"/>
<dbReference type="HOGENOM" id="CLU_054938_0_0_6"/>
<dbReference type="InterPro" id="IPR004464">
    <property type="entry name" value="FBPase_class-2/SBPase"/>
</dbReference>
<comment type="cofactor">
    <cofactor evidence="8">
        <name>Mn(2+)</name>
        <dbReference type="ChEBI" id="CHEBI:29035"/>
    </cofactor>
</comment>
<dbReference type="GO" id="GO:0006094">
    <property type="term" value="P:gluconeogenesis"/>
    <property type="evidence" value="ECO:0007669"/>
    <property type="project" value="InterPro"/>
</dbReference>
<evidence type="ECO:0000256" key="8">
    <source>
        <dbReference type="PIRSR" id="PIRSR004532-1"/>
    </source>
</evidence>
<gene>
    <name evidence="10" type="ORF">X808_10340</name>
</gene>
<sequence length="339" mass="36799">MKRTLSFEFSRVTEAAALAAYSWLGRGDKNAADDAAVKAMRFMLNQMEIRGEVVIGEGEIDEAPMLYIGEKIGLSRLEDEEISIAVDPIDGTRMTAMGQANALSVLAAGGKDTFLKAPDMYMEKLVVGAECKGMIDLNLPLEQNLRRVASKKGKLLSQLTIAILAKPRHEQIIAEVQKLGVRVIAIPDGDVAAAVQCCLPESELDLLYGIGGAPEGVVAGAAVRALSGDMNARLIPRNQVKGNSPENLTATEKELSRCNEMNVPVNTVLKLEDLVRDDNLVFVATGITTGDLLKGIRRKGNIASTETLLIRGKSRTIRKIQSEHYINRKDNELLSLMDL</sequence>
<reference evidence="10 11" key="1">
    <citation type="submission" date="2013-12" db="EMBL/GenBank/DDBJ databases">
        <title>Annotation of the Mannheimia varigena USDA-ARS-USMARC-1296 complete genome.</title>
        <authorList>
            <person name="Harhay G.P."/>
            <person name="Clawson M.L."/>
            <person name="Murray R.W."/>
            <person name="Lubbers B.V."/>
            <person name="Heaton M.P."/>
            <person name="Chitko-Mckown C.G."/>
            <person name="Harhay D.M."/>
            <person name="Smith T.P.L."/>
        </authorList>
    </citation>
    <scope>NUCLEOTIDE SEQUENCE [LARGE SCALE GENOMIC DNA]</scope>
    <source>
        <strain evidence="10 11">USDA-ARS-USMARC-1296</strain>
    </source>
</reference>
<feature type="binding site" evidence="8">
    <location>
        <position position="57"/>
    </location>
    <ligand>
        <name>Mn(2+)</name>
        <dbReference type="ChEBI" id="CHEBI:29035"/>
        <label>1</label>
    </ligand>
</feature>
<evidence type="ECO:0000313" key="11">
    <source>
        <dbReference type="Proteomes" id="UP000066995"/>
    </source>
</evidence>
<dbReference type="CDD" id="cd01516">
    <property type="entry name" value="FBPase_glpX"/>
    <property type="match status" value="1"/>
</dbReference>
<evidence type="ECO:0000256" key="4">
    <source>
        <dbReference type="ARBA" id="ARBA00022801"/>
    </source>
</evidence>
<keyword evidence="3 8" id="KW-0479">Metal-binding</keyword>
<keyword evidence="4" id="KW-0378">Hydrolase</keyword>
<organism evidence="10 11">
    <name type="scientific">Mannheimia varigena USDA-ARS-USMARC-1296</name>
    <dbReference type="NCBI Taxonomy" id="1433287"/>
    <lineage>
        <taxon>Bacteria</taxon>
        <taxon>Pseudomonadati</taxon>
        <taxon>Pseudomonadota</taxon>
        <taxon>Gammaproteobacteria</taxon>
        <taxon>Pasteurellales</taxon>
        <taxon>Pasteurellaceae</taxon>
        <taxon>Mannheimia</taxon>
    </lineage>
</organism>
<proteinExistence type="inferred from homology"/>
<dbReference type="eggNOG" id="COG1494">
    <property type="taxonomic scope" value="Bacteria"/>
</dbReference>
<feature type="binding site" evidence="9">
    <location>
        <position position="121"/>
    </location>
    <ligand>
        <name>substrate</name>
    </ligand>
</feature>
<dbReference type="GO" id="GO:0006071">
    <property type="term" value="P:glycerol metabolic process"/>
    <property type="evidence" value="ECO:0007669"/>
    <property type="project" value="InterPro"/>
</dbReference>
<accession>W0QB88</accession>
<dbReference type="PATRIC" id="fig|1433287.3.peg.1031"/>
<keyword evidence="5 8" id="KW-0464">Manganese</keyword>
<dbReference type="SUPFAM" id="SSF56655">
    <property type="entry name" value="Carbohydrate phosphatase"/>
    <property type="match status" value="1"/>
</dbReference>
<dbReference type="Proteomes" id="UP000066995">
    <property type="component" value="Chromosome"/>
</dbReference>
<feature type="binding site" evidence="9">
    <location>
        <begin position="90"/>
        <end position="92"/>
    </location>
    <ligand>
        <name>substrate</name>
    </ligand>
</feature>
<dbReference type="OrthoDB" id="9779353at2"/>
<keyword evidence="11" id="KW-1185">Reference proteome</keyword>
<evidence type="ECO:0000256" key="9">
    <source>
        <dbReference type="PIRSR" id="PIRSR004532-2"/>
    </source>
</evidence>
<evidence type="ECO:0000256" key="7">
    <source>
        <dbReference type="PIRNR" id="PIRNR004532"/>
    </source>
</evidence>
<dbReference type="FunFam" id="3.40.190.90:FF:000001">
    <property type="entry name" value="Fructose-1,6-bisphosphatase"/>
    <property type="match status" value="1"/>
</dbReference>
<dbReference type="GO" id="GO:0030145">
    <property type="term" value="F:manganese ion binding"/>
    <property type="evidence" value="ECO:0007669"/>
    <property type="project" value="UniProtKB-ARBA"/>
</dbReference>
<dbReference type="NCBIfam" id="TIGR00330">
    <property type="entry name" value="glpX"/>
    <property type="match status" value="1"/>
</dbReference>
<comment type="catalytic activity">
    <reaction evidence="1">
        <text>beta-D-fructose 1,6-bisphosphate + H2O = beta-D-fructose 6-phosphate + phosphate</text>
        <dbReference type="Rhea" id="RHEA:11064"/>
        <dbReference type="ChEBI" id="CHEBI:15377"/>
        <dbReference type="ChEBI" id="CHEBI:32966"/>
        <dbReference type="ChEBI" id="CHEBI:43474"/>
        <dbReference type="ChEBI" id="CHEBI:57634"/>
        <dbReference type="EC" id="3.1.3.11"/>
    </reaction>
</comment>
<feature type="binding site" evidence="8">
    <location>
        <position position="215"/>
    </location>
    <ligand>
        <name>Mn(2+)</name>
        <dbReference type="ChEBI" id="CHEBI:29035"/>
        <label>2</label>
    </ligand>
</feature>
<feature type="binding site" evidence="8">
    <location>
        <position position="87"/>
    </location>
    <ligand>
        <name>Mn(2+)</name>
        <dbReference type="ChEBI" id="CHEBI:29035"/>
        <label>2</label>
    </ligand>
</feature>
<evidence type="ECO:0000313" key="10">
    <source>
        <dbReference type="EMBL" id="AHG75557.1"/>
    </source>
</evidence>
<name>W0QB88_9PAST</name>
<feature type="binding site" evidence="9">
    <location>
        <begin position="188"/>
        <end position="190"/>
    </location>
    <ligand>
        <name>substrate</name>
    </ligand>
</feature>
<dbReference type="GO" id="GO:0030388">
    <property type="term" value="P:fructose 1,6-bisphosphate metabolic process"/>
    <property type="evidence" value="ECO:0007669"/>
    <property type="project" value="TreeGrafter"/>
</dbReference>
<dbReference type="GO" id="GO:0005829">
    <property type="term" value="C:cytosol"/>
    <property type="evidence" value="ECO:0007669"/>
    <property type="project" value="TreeGrafter"/>
</dbReference>
<dbReference type="PANTHER" id="PTHR30447:SF0">
    <property type="entry name" value="FRUCTOSE-1,6-BISPHOSPHATASE 1 CLASS 2-RELATED"/>
    <property type="match status" value="1"/>
</dbReference>
<dbReference type="Pfam" id="PF03320">
    <property type="entry name" value="FBPase_glpX"/>
    <property type="match status" value="1"/>
</dbReference>
<feature type="binding site" evidence="9">
    <location>
        <begin position="166"/>
        <end position="168"/>
    </location>
    <ligand>
        <name>substrate</name>
    </ligand>
</feature>
<comment type="similarity">
    <text evidence="2 7">Belongs to the FBPase class 2 family.</text>
</comment>
<dbReference type="PANTHER" id="PTHR30447">
    <property type="entry name" value="FRUCTOSE-1,6-BISPHOSPHATASE CLASS 2"/>
    <property type="match status" value="1"/>
</dbReference>
<keyword evidence="6 7" id="KW-0119">Carbohydrate metabolism</keyword>
<feature type="binding site" evidence="8">
    <location>
        <position position="90"/>
    </location>
    <ligand>
        <name>Mn(2+)</name>
        <dbReference type="ChEBI" id="CHEBI:29035"/>
        <label>2</label>
    </ligand>
</feature>
<evidence type="ECO:0000256" key="6">
    <source>
        <dbReference type="ARBA" id="ARBA00023277"/>
    </source>
</evidence>
<dbReference type="GO" id="GO:0042132">
    <property type="term" value="F:fructose 1,6-bisphosphate 1-phosphatase activity"/>
    <property type="evidence" value="ECO:0007669"/>
    <property type="project" value="UniProtKB-EC"/>
</dbReference>